<feature type="domain" description="DUF4283" evidence="2">
    <location>
        <begin position="74"/>
        <end position="152"/>
    </location>
</feature>
<dbReference type="Pfam" id="PF14111">
    <property type="entry name" value="DUF4283"/>
    <property type="match status" value="1"/>
</dbReference>
<gene>
    <name evidence="3" type="ORF">AXF42_Ash021064</name>
</gene>
<organism evidence="3 4">
    <name type="scientific">Apostasia shenzhenica</name>
    <dbReference type="NCBI Taxonomy" id="1088818"/>
    <lineage>
        <taxon>Eukaryota</taxon>
        <taxon>Viridiplantae</taxon>
        <taxon>Streptophyta</taxon>
        <taxon>Embryophyta</taxon>
        <taxon>Tracheophyta</taxon>
        <taxon>Spermatophyta</taxon>
        <taxon>Magnoliopsida</taxon>
        <taxon>Liliopsida</taxon>
        <taxon>Asparagales</taxon>
        <taxon>Orchidaceae</taxon>
        <taxon>Apostasioideae</taxon>
        <taxon>Apostasia</taxon>
    </lineage>
</organism>
<sequence>MSGPLFPRRRAPQLPLHVTARRLLGRRSLGWLSLGGLLLGLHLDCEVSKEVHYSNNLLIFDYSECELARMAKPFKYTAVGKFGLFRPSMVEIQNFFNSQKLYDEANIAIYDQKHILVHFSDERDLTRVRLRGSYFVKKNNLRIWKWEVRFRPGHESSLAPVWIALPGLPIEFWGSWKSLSSIFGYPIQVDTPTSNLSKPFVAHILVDFDAREIYPDEIYISNDGNNGFFSKKFILKISPISNHCFKIDHSIQSCYFKNPSLRHPTHGILQSPTSPIAAKTNRPYKAQDDALPI</sequence>
<dbReference type="PANTHER" id="PTHR31286">
    <property type="entry name" value="GLYCINE-RICH CELL WALL STRUCTURAL PROTEIN 1.8-LIKE"/>
    <property type="match status" value="1"/>
</dbReference>
<evidence type="ECO:0000313" key="4">
    <source>
        <dbReference type="Proteomes" id="UP000236161"/>
    </source>
</evidence>
<dbReference type="AlphaFoldDB" id="A0A2I0A4H1"/>
<dbReference type="Proteomes" id="UP000236161">
    <property type="component" value="Unassembled WGS sequence"/>
</dbReference>
<evidence type="ECO:0000256" key="1">
    <source>
        <dbReference type="SAM" id="MobiDB-lite"/>
    </source>
</evidence>
<dbReference type="EMBL" id="KZ452025">
    <property type="protein sequence ID" value="PKA50445.1"/>
    <property type="molecule type" value="Genomic_DNA"/>
</dbReference>
<proteinExistence type="predicted"/>
<dbReference type="PANTHER" id="PTHR31286:SF180">
    <property type="entry name" value="OS10G0362600 PROTEIN"/>
    <property type="match status" value="1"/>
</dbReference>
<evidence type="ECO:0000259" key="2">
    <source>
        <dbReference type="Pfam" id="PF14111"/>
    </source>
</evidence>
<name>A0A2I0A4H1_9ASPA</name>
<dbReference type="OrthoDB" id="1751950at2759"/>
<evidence type="ECO:0000313" key="3">
    <source>
        <dbReference type="EMBL" id="PKA50445.1"/>
    </source>
</evidence>
<protein>
    <recommendedName>
        <fullName evidence="2">DUF4283 domain-containing protein</fullName>
    </recommendedName>
</protein>
<feature type="region of interest" description="Disordered" evidence="1">
    <location>
        <begin position="272"/>
        <end position="293"/>
    </location>
</feature>
<dbReference type="InterPro" id="IPR025558">
    <property type="entry name" value="DUF4283"/>
</dbReference>
<reference evidence="3 4" key="1">
    <citation type="journal article" date="2017" name="Nature">
        <title>The Apostasia genome and the evolution of orchids.</title>
        <authorList>
            <person name="Zhang G.Q."/>
            <person name="Liu K.W."/>
            <person name="Li Z."/>
            <person name="Lohaus R."/>
            <person name="Hsiao Y.Y."/>
            <person name="Niu S.C."/>
            <person name="Wang J.Y."/>
            <person name="Lin Y.C."/>
            <person name="Xu Q."/>
            <person name="Chen L.J."/>
            <person name="Yoshida K."/>
            <person name="Fujiwara S."/>
            <person name="Wang Z.W."/>
            <person name="Zhang Y.Q."/>
            <person name="Mitsuda N."/>
            <person name="Wang M."/>
            <person name="Liu G.H."/>
            <person name="Pecoraro L."/>
            <person name="Huang H.X."/>
            <person name="Xiao X.J."/>
            <person name="Lin M."/>
            <person name="Wu X.Y."/>
            <person name="Wu W.L."/>
            <person name="Chen Y.Y."/>
            <person name="Chang S.B."/>
            <person name="Sakamoto S."/>
            <person name="Ohme-Takagi M."/>
            <person name="Yagi M."/>
            <person name="Zeng S.J."/>
            <person name="Shen C.Y."/>
            <person name="Yeh C.M."/>
            <person name="Luo Y.B."/>
            <person name="Tsai W.C."/>
            <person name="Van de Peer Y."/>
            <person name="Liu Z.J."/>
        </authorList>
    </citation>
    <scope>NUCLEOTIDE SEQUENCE [LARGE SCALE GENOMIC DNA]</scope>
    <source>
        <strain evidence="4">cv. Shenzhen</strain>
        <tissue evidence="3">Stem</tissue>
    </source>
</reference>
<accession>A0A2I0A4H1</accession>
<dbReference type="InterPro" id="IPR040256">
    <property type="entry name" value="At4g02000-like"/>
</dbReference>
<keyword evidence="4" id="KW-1185">Reference proteome</keyword>